<protein>
    <submittedName>
        <fullName evidence="2">Uncharacterized protein</fullName>
    </submittedName>
</protein>
<proteinExistence type="predicted"/>
<dbReference type="Proteomes" id="UP001295794">
    <property type="component" value="Unassembled WGS sequence"/>
</dbReference>
<reference evidence="2" key="1">
    <citation type="submission" date="2023-11" db="EMBL/GenBank/DDBJ databases">
        <authorList>
            <person name="De Vega J J."/>
            <person name="De Vega J J."/>
        </authorList>
    </citation>
    <scope>NUCLEOTIDE SEQUENCE</scope>
</reference>
<feature type="region of interest" description="Disordered" evidence="1">
    <location>
        <begin position="196"/>
        <end position="220"/>
    </location>
</feature>
<organism evidence="2 3">
    <name type="scientific">Mycena citricolor</name>
    <dbReference type="NCBI Taxonomy" id="2018698"/>
    <lineage>
        <taxon>Eukaryota</taxon>
        <taxon>Fungi</taxon>
        <taxon>Dikarya</taxon>
        <taxon>Basidiomycota</taxon>
        <taxon>Agaricomycotina</taxon>
        <taxon>Agaricomycetes</taxon>
        <taxon>Agaricomycetidae</taxon>
        <taxon>Agaricales</taxon>
        <taxon>Marasmiineae</taxon>
        <taxon>Mycenaceae</taxon>
        <taxon>Mycena</taxon>
    </lineage>
</organism>
<sequence>MAKVHKNVATYRCRACNQSRYLRVPTAMIPTVLRMTIANMSQEPVVRSLLAARSISYPDGRREDAGMLYILADFSASPSNISAVAELTLPSLISTPFRCPWSFWYVLADFSLPPSDFAAVAELSLPSPDFDAVSESALPPTVFSPNFRRPPLISTHPANLRCPRLFSHVLAGISLPPSGLNTVTELSLLSSGSDSISESSLPSHELDTVTESSLPSPKSRCVRMSVSSAASLAQ</sequence>
<evidence type="ECO:0000313" key="3">
    <source>
        <dbReference type="Proteomes" id="UP001295794"/>
    </source>
</evidence>
<evidence type="ECO:0000313" key="2">
    <source>
        <dbReference type="EMBL" id="CAK5281722.1"/>
    </source>
</evidence>
<dbReference type="EMBL" id="CAVNYO010000444">
    <property type="protein sequence ID" value="CAK5281722.1"/>
    <property type="molecule type" value="Genomic_DNA"/>
</dbReference>
<gene>
    <name evidence="2" type="ORF">MYCIT1_LOCUS32942</name>
</gene>
<dbReference type="AlphaFoldDB" id="A0AAD2HTR7"/>
<name>A0AAD2HTR7_9AGAR</name>
<evidence type="ECO:0000256" key="1">
    <source>
        <dbReference type="SAM" id="MobiDB-lite"/>
    </source>
</evidence>
<keyword evidence="3" id="KW-1185">Reference proteome</keyword>
<accession>A0AAD2HTR7</accession>
<comment type="caution">
    <text evidence="2">The sequence shown here is derived from an EMBL/GenBank/DDBJ whole genome shotgun (WGS) entry which is preliminary data.</text>
</comment>